<organism evidence="6 7">
    <name type="scientific">Bordetella bronchiseptica 253</name>
    <dbReference type="NCBI Taxonomy" id="568707"/>
    <lineage>
        <taxon>Bacteria</taxon>
        <taxon>Pseudomonadati</taxon>
        <taxon>Pseudomonadota</taxon>
        <taxon>Betaproteobacteria</taxon>
        <taxon>Burkholderiales</taxon>
        <taxon>Alcaligenaceae</taxon>
        <taxon>Bordetella</taxon>
    </lineage>
</organism>
<keyword evidence="2" id="KW-0238">DNA-binding</keyword>
<keyword evidence="3" id="KW-0804">Transcription</keyword>
<dbReference type="GeneID" id="69600803"/>
<evidence type="ECO:0000256" key="3">
    <source>
        <dbReference type="ARBA" id="ARBA00023163"/>
    </source>
</evidence>
<evidence type="ECO:0000256" key="1">
    <source>
        <dbReference type="ARBA" id="ARBA00023015"/>
    </source>
</evidence>
<dbReference type="Pfam" id="PF09339">
    <property type="entry name" value="HTH_IclR"/>
    <property type="match status" value="1"/>
</dbReference>
<feature type="domain" description="HTH iclR-type" evidence="4">
    <location>
        <begin position="5"/>
        <end position="67"/>
    </location>
</feature>
<gene>
    <name evidence="6" type="ORF">BN112_4542</name>
</gene>
<dbReference type="PANTHER" id="PTHR30136">
    <property type="entry name" value="HELIX-TURN-HELIX TRANSCRIPTIONAL REGULATOR, ICLR FAMILY"/>
    <property type="match status" value="1"/>
</dbReference>
<dbReference type="GO" id="GO:0003700">
    <property type="term" value="F:DNA-binding transcription factor activity"/>
    <property type="evidence" value="ECO:0007669"/>
    <property type="project" value="TreeGrafter"/>
</dbReference>
<evidence type="ECO:0000256" key="2">
    <source>
        <dbReference type="ARBA" id="ARBA00023125"/>
    </source>
</evidence>
<accession>A0A0C6P9Y8</accession>
<dbReference type="InterPro" id="IPR005471">
    <property type="entry name" value="Tscrpt_reg_IclR_N"/>
</dbReference>
<evidence type="ECO:0000313" key="6">
    <source>
        <dbReference type="EMBL" id="CCJ56456.1"/>
    </source>
</evidence>
<evidence type="ECO:0000259" key="5">
    <source>
        <dbReference type="PROSITE" id="PS51078"/>
    </source>
</evidence>
<evidence type="ECO:0000313" key="7">
    <source>
        <dbReference type="Proteomes" id="UP000007564"/>
    </source>
</evidence>
<feature type="domain" description="IclR-ED" evidence="5">
    <location>
        <begin position="68"/>
        <end position="253"/>
    </location>
</feature>
<reference evidence="6 7" key="1">
    <citation type="journal article" date="2012" name="BMC Genomics">
        <title>Comparative genomics of the classical Bordetella subspecies: the evolution and exchange of virulence-associated diversity amongst closely related pathogens.</title>
        <authorList>
            <person name="Park J."/>
            <person name="Zhang Y."/>
            <person name="Buboltz A.M."/>
            <person name="Zhang X."/>
            <person name="Schuster S.C."/>
            <person name="Ahuja U."/>
            <person name="Liu M."/>
            <person name="Miller J.F."/>
            <person name="Sebaihia M."/>
            <person name="Bentley S.D."/>
            <person name="Parkhill J."/>
            <person name="Harvill E.T."/>
        </authorList>
    </citation>
    <scope>NUCLEOTIDE SEQUENCE [LARGE SCALE GENOMIC DNA]</scope>
    <source>
        <strain evidence="6 7">253</strain>
    </source>
</reference>
<proteinExistence type="predicted"/>
<dbReference type="OrthoDB" id="13103at2"/>
<dbReference type="GO" id="GO:0045892">
    <property type="term" value="P:negative regulation of DNA-templated transcription"/>
    <property type="evidence" value="ECO:0007669"/>
    <property type="project" value="TreeGrafter"/>
</dbReference>
<sequence length="266" mass="29131">MENERGTVERIVRLIAFLASQDDDVGVKDIADELQLPHSTAHRLLQQLVALNLMQRVQGARRYAFGPEMYRLGAMISNKVNVVQLASAPLHRIVAYTNESCALALYRDQDATLVFAKQVESANQLRYQLDLYRPVSVLWGASGHAVLAHLPPERVRTLLKKEPLSPTGLAALPARELNRDLKQIREQGYSVSTRGEKIEGAAGISTPIFGTGGHVIGCFSLFIPRIRYPEHRETELAQLLVREAGALSDVLAGRQAAPAGAPGAAR</sequence>
<dbReference type="InterPro" id="IPR036390">
    <property type="entry name" value="WH_DNA-bd_sf"/>
</dbReference>
<dbReference type="InterPro" id="IPR050707">
    <property type="entry name" value="HTH_MetabolicPath_Reg"/>
</dbReference>
<dbReference type="SUPFAM" id="SSF46785">
    <property type="entry name" value="Winged helix' DNA-binding domain"/>
    <property type="match status" value="1"/>
</dbReference>
<dbReference type="EMBL" id="HE965806">
    <property type="protein sequence ID" value="CCJ56456.1"/>
    <property type="molecule type" value="Genomic_DNA"/>
</dbReference>
<dbReference type="PROSITE" id="PS51077">
    <property type="entry name" value="HTH_ICLR"/>
    <property type="match status" value="1"/>
</dbReference>
<dbReference type="RefSeq" id="WP_003813993.1">
    <property type="nucleotide sequence ID" value="NC_019382.1"/>
</dbReference>
<dbReference type="Gene3D" id="3.30.450.40">
    <property type="match status" value="1"/>
</dbReference>
<dbReference type="PANTHER" id="PTHR30136:SF24">
    <property type="entry name" value="HTH-TYPE TRANSCRIPTIONAL REPRESSOR ALLR"/>
    <property type="match status" value="1"/>
</dbReference>
<dbReference type="AlphaFoldDB" id="A0A0C6P9Y8"/>
<dbReference type="HOGENOM" id="CLU_062618_6_0_4"/>
<keyword evidence="1" id="KW-0805">Transcription regulation</keyword>
<dbReference type="GO" id="GO:0003677">
    <property type="term" value="F:DNA binding"/>
    <property type="evidence" value="ECO:0007669"/>
    <property type="project" value="UniProtKB-KW"/>
</dbReference>
<protein>
    <submittedName>
        <fullName evidence="6">Probable transcriptional regulator</fullName>
    </submittedName>
</protein>
<dbReference type="KEGG" id="bbh:BN112_4542"/>
<dbReference type="SMART" id="SM00346">
    <property type="entry name" value="HTH_ICLR"/>
    <property type="match status" value="1"/>
</dbReference>
<dbReference type="InterPro" id="IPR036388">
    <property type="entry name" value="WH-like_DNA-bd_sf"/>
</dbReference>
<dbReference type="Proteomes" id="UP000007564">
    <property type="component" value="Chromosome"/>
</dbReference>
<evidence type="ECO:0000259" key="4">
    <source>
        <dbReference type="PROSITE" id="PS51077"/>
    </source>
</evidence>
<name>A0A0C6P9Y8_BORBO</name>
<dbReference type="SUPFAM" id="SSF55781">
    <property type="entry name" value="GAF domain-like"/>
    <property type="match status" value="1"/>
</dbReference>
<dbReference type="InterPro" id="IPR029016">
    <property type="entry name" value="GAF-like_dom_sf"/>
</dbReference>
<dbReference type="InterPro" id="IPR014757">
    <property type="entry name" value="Tscrpt_reg_IclR_C"/>
</dbReference>
<dbReference type="PROSITE" id="PS51078">
    <property type="entry name" value="ICLR_ED"/>
    <property type="match status" value="1"/>
</dbReference>
<dbReference type="Gene3D" id="1.10.10.10">
    <property type="entry name" value="Winged helix-like DNA-binding domain superfamily/Winged helix DNA-binding domain"/>
    <property type="match status" value="1"/>
</dbReference>
<dbReference type="Pfam" id="PF01614">
    <property type="entry name" value="IclR_C"/>
    <property type="match status" value="1"/>
</dbReference>